<proteinExistence type="predicted"/>
<name>A0ABS2DKN0_9BACI</name>
<keyword evidence="3" id="KW-1185">Reference proteome</keyword>
<keyword evidence="1" id="KW-0378">Hydrolase</keyword>
<dbReference type="NCBIfam" id="TIGR01076">
    <property type="entry name" value="sortase_fam"/>
    <property type="match status" value="1"/>
</dbReference>
<organism evidence="2 3">
    <name type="scientific">Bacillus suaedaesalsae</name>
    <dbReference type="NCBI Taxonomy" id="2810349"/>
    <lineage>
        <taxon>Bacteria</taxon>
        <taxon>Bacillati</taxon>
        <taxon>Bacillota</taxon>
        <taxon>Bacilli</taxon>
        <taxon>Bacillales</taxon>
        <taxon>Bacillaceae</taxon>
        <taxon>Bacillus</taxon>
    </lineage>
</organism>
<dbReference type="InterPro" id="IPR053525">
    <property type="entry name" value="Sortase_D"/>
</dbReference>
<dbReference type="CDD" id="cd05828">
    <property type="entry name" value="Sortase_D_1"/>
    <property type="match status" value="1"/>
</dbReference>
<evidence type="ECO:0000313" key="2">
    <source>
        <dbReference type="EMBL" id="MBM6619056.1"/>
    </source>
</evidence>
<protein>
    <submittedName>
        <fullName evidence="2">Class D sortase</fullName>
    </submittedName>
</protein>
<evidence type="ECO:0000313" key="3">
    <source>
        <dbReference type="Proteomes" id="UP001518925"/>
    </source>
</evidence>
<dbReference type="Pfam" id="PF04203">
    <property type="entry name" value="Sortase"/>
    <property type="match status" value="1"/>
</dbReference>
<dbReference type="RefSeq" id="WP_204204414.1">
    <property type="nucleotide sequence ID" value="NZ_JAFELM010000039.1"/>
</dbReference>
<comment type="caution">
    <text evidence="2">The sequence shown here is derived from an EMBL/GenBank/DDBJ whole genome shotgun (WGS) entry which is preliminary data.</text>
</comment>
<dbReference type="InterPro" id="IPR023365">
    <property type="entry name" value="Sortase_dom-sf"/>
</dbReference>
<dbReference type="EMBL" id="JAFELM010000039">
    <property type="protein sequence ID" value="MBM6619056.1"/>
    <property type="molecule type" value="Genomic_DNA"/>
</dbReference>
<dbReference type="InterPro" id="IPR005754">
    <property type="entry name" value="Sortase"/>
</dbReference>
<dbReference type="Proteomes" id="UP001518925">
    <property type="component" value="Unassembled WGS sequence"/>
</dbReference>
<accession>A0ABS2DKN0</accession>
<dbReference type="SUPFAM" id="SSF63817">
    <property type="entry name" value="Sortase"/>
    <property type="match status" value="1"/>
</dbReference>
<dbReference type="Gene3D" id="2.40.260.10">
    <property type="entry name" value="Sortase"/>
    <property type="match status" value="1"/>
</dbReference>
<dbReference type="NCBIfam" id="NF033746">
    <property type="entry name" value="class_D_sortase"/>
    <property type="match status" value="1"/>
</dbReference>
<sequence length="194" mass="21439">MLRVFTVLFIVTGLGAIGYGGYQLLKTELSVQNNLEEAKEVISQKQASKKPTEKDIQSFSPQEGDVVGILFIPRIGIETPIVEGTDPDELEKGVGHFATSAYPRQNDQVVLSGHRDTVFRKMKDIEIGDIITVKLPHGDFSYKIAHTQVVGADDRTIIKSTAPNEELLLTTCYPFNFVGNAPDRFVVTAYPINE</sequence>
<gene>
    <name evidence="2" type="ORF">JR050_15415</name>
</gene>
<dbReference type="InterPro" id="IPR041999">
    <property type="entry name" value="Sortase_D_1"/>
</dbReference>
<reference evidence="2 3" key="1">
    <citation type="submission" date="2021-02" db="EMBL/GenBank/DDBJ databases">
        <title>Bacillus sp. RD4P76, an endophyte from a halophyte.</title>
        <authorList>
            <person name="Sun J.-Q."/>
        </authorList>
    </citation>
    <scope>NUCLEOTIDE SEQUENCE [LARGE SCALE GENOMIC DNA]</scope>
    <source>
        <strain evidence="2 3">RD4P76</strain>
    </source>
</reference>
<evidence type="ECO:0000256" key="1">
    <source>
        <dbReference type="ARBA" id="ARBA00022801"/>
    </source>
</evidence>